<dbReference type="OrthoDB" id="3755818at2"/>
<sequence>MTERLRDLRGDRGAMLVIALIIITTVALVTGALLTKGWTNFRATVSLRGVAGTSYAADTAAKVAINNLRLGAKTPGWQVPSFEGLWDNWVYTNNADGAGCFGATDGPDADTDRDDPSNDLELKNVYPAAGDQAGPSSARVECTPVPGTGIFGGGSGVGIEDPDPTDAFARALTTVGTSDTLGISGVAGHGITVNPLGTGGEAPMPMRGGVASQSFIKVDSGALVTDGYVKANGACSGAGDIIAGVDENNVEQQFCNAPGSVPAPAVPASPLTAVPTDFRDPADYAGTCQFPPGFYNNAESLSDAVNGCTTARFLSGDYYFDFIDEEHGGDNIWEIDTTVIGGDLATPTVSTIPGRCASPINRSPGDGVQFVFGNNSRIEVTDDAHVELCGPTNGGEAPMTIYQQRSNSTLPASPPLTDVPASTVTEKAGNDPGGLKWTTSVRTPVAAEPQAAISAPDASNLAYTVAAVNDDIGLDLQSFAGLSSIPAGADIDSAQLRIKYAKVSAQDLTVTVKDETPENVVVGDPDGSGWGSADIAEQLRTALQDGAFTATTPTIQVRLLNGAVADTLIIDAIQLSVTFTPPRLRATTDVMFINAPAGNFAGEFVVQGATYAPTGFVRLVPGSDDDALVAFRWGLVAMGVDFKAQPSQVFGYPLVSIPDAGTGLGSRTVVVDLQVYVCVEQATCASGGRHVLTARVMITDPPYDTSGTYEGIPEPGQRQIKVLSWAEQN</sequence>
<protein>
    <submittedName>
        <fullName evidence="2">Uncharacterized protein</fullName>
    </submittedName>
</protein>
<accession>A0A5C4WQK7</accession>
<reference evidence="2 3" key="1">
    <citation type="journal article" date="2016" name="Int. J. Syst. Evol. Microbiol.">
        <title>Nocardioides albidus sp. nov., an actinobacterium isolated from garden soil.</title>
        <authorList>
            <person name="Singh H."/>
            <person name="Du J."/>
            <person name="Trinh H."/>
            <person name="Won K."/>
            <person name="Yang J.E."/>
            <person name="Yin C."/>
            <person name="Kook M."/>
            <person name="Yi T.H."/>
        </authorList>
    </citation>
    <scope>NUCLEOTIDE SEQUENCE [LARGE SCALE GENOMIC DNA]</scope>
    <source>
        <strain evidence="2 3">CCTCC AB 2015297</strain>
    </source>
</reference>
<dbReference type="AlphaFoldDB" id="A0A5C4WQK7"/>
<name>A0A5C4WQK7_9ACTN</name>
<dbReference type="Proteomes" id="UP000313231">
    <property type="component" value="Unassembled WGS sequence"/>
</dbReference>
<evidence type="ECO:0000256" key="1">
    <source>
        <dbReference type="SAM" id="Phobius"/>
    </source>
</evidence>
<organism evidence="2 3">
    <name type="scientific">Nocardioides albidus</name>
    <dbReference type="NCBI Taxonomy" id="1517589"/>
    <lineage>
        <taxon>Bacteria</taxon>
        <taxon>Bacillati</taxon>
        <taxon>Actinomycetota</taxon>
        <taxon>Actinomycetes</taxon>
        <taxon>Propionibacteriales</taxon>
        <taxon>Nocardioidaceae</taxon>
        <taxon>Nocardioides</taxon>
    </lineage>
</organism>
<comment type="caution">
    <text evidence="2">The sequence shown here is derived from an EMBL/GenBank/DDBJ whole genome shotgun (WGS) entry which is preliminary data.</text>
</comment>
<keyword evidence="3" id="KW-1185">Reference proteome</keyword>
<evidence type="ECO:0000313" key="2">
    <source>
        <dbReference type="EMBL" id="TNM50222.1"/>
    </source>
</evidence>
<keyword evidence="1" id="KW-1133">Transmembrane helix</keyword>
<gene>
    <name evidence="2" type="ORF">FHP29_00900</name>
</gene>
<proteinExistence type="predicted"/>
<keyword evidence="1" id="KW-0812">Transmembrane</keyword>
<keyword evidence="1" id="KW-0472">Membrane</keyword>
<dbReference type="EMBL" id="VDMP01000010">
    <property type="protein sequence ID" value="TNM50222.1"/>
    <property type="molecule type" value="Genomic_DNA"/>
</dbReference>
<dbReference type="RefSeq" id="WP_139620992.1">
    <property type="nucleotide sequence ID" value="NZ_VDMP01000010.1"/>
</dbReference>
<evidence type="ECO:0000313" key="3">
    <source>
        <dbReference type="Proteomes" id="UP000313231"/>
    </source>
</evidence>
<feature type="transmembrane region" description="Helical" evidence="1">
    <location>
        <begin position="12"/>
        <end position="34"/>
    </location>
</feature>